<dbReference type="EMBL" id="JAVDTF010000001">
    <property type="protein sequence ID" value="MDR6782710.1"/>
    <property type="molecule type" value="Genomic_DNA"/>
</dbReference>
<protein>
    <submittedName>
        <fullName evidence="1">Ferric-dicitrate binding protein FerR (Iron transport regulator)</fullName>
    </submittedName>
</protein>
<name>A0ACC6KTM6_9SPHI</name>
<comment type="caution">
    <text evidence="1">The sequence shown here is derived from an EMBL/GenBank/DDBJ whole genome shotgun (WGS) entry which is preliminary data.</text>
</comment>
<reference evidence="1" key="1">
    <citation type="submission" date="2023-07" db="EMBL/GenBank/DDBJ databases">
        <title>Sorghum-associated microbial communities from plants grown in Nebraska, USA.</title>
        <authorList>
            <person name="Schachtman D."/>
        </authorList>
    </citation>
    <scope>NUCLEOTIDE SEQUENCE</scope>
    <source>
        <strain evidence="1">2697</strain>
    </source>
</reference>
<dbReference type="Proteomes" id="UP001246858">
    <property type="component" value="Unassembled WGS sequence"/>
</dbReference>
<evidence type="ECO:0000313" key="1">
    <source>
        <dbReference type="EMBL" id="MDR6782710.1"/>
    </source>
</evidence>
<accession>A0ACC6KTM6</accession>
<evidence type="ECO:0000313" key="2">
    <source>
        <dbReference type="Proteomes" id="UP001246858"/>
    </source>
</evidence>
<gene>
    <name evidence="1" type="ORF">J2X78_001262</name>
</gene>
<organism evidence="1 2">
    <name type="scientific">Pedobacter africanus</name>
    <dbReference type="NCBI Taxonomy" id="151894"/>
    <lineage>
        <taxon>Bacteria</taxon>
        <taxon>Pseudomonadati</taxon>
        <taxon>Bacteroidota</taxon>
        <taxon>Sphingobacteriia</taxon>
        <taxon>Sphingobacteriales</taxon>
        <taxon>Sphingobacteriaceae</taxon>
        <taxon>Pedobacter</taxon>
    </lineage>
</organism>
<keyword evidence="2" id="KW-1185">Reference proteome</keyword>
<proteinExistence type="predicted"/>
<sequence>MNEDRIDVLASKWLKGTITEQELQELEAWYATYDSMEQAVGSEMDEAAYGNALYYAIAERAKIKPAKTTKLWPRIFTVAAAVAAIAFGVWFYTSNNTARHPELVSGSPNYANDIAPGGNRATLTSNGKSINLSDTKAGIVVNDDIKYNDGSIVNPSLRGGTTRQSHLLTVITPRGGTYFVILQDGTKVWLNADSKLEFLSDYRNKLQRIVKIEGEAYFEVAKNKRKPFIVQSAGQNITVLGTHFNISAYEGEAIKTTLLEGSVRVGLLSPPGGEMSAGQRGAVTLKPNQQSHVTPNAGITVTEADPNATAWVKGAFSFNNASLEVVMKQLARWYDVEVVYPNGIPNRRFTGDLDRKLTAAEALDLLRFTKVKFKIDGKKIIVTK</sequence>